<evidence type="ECO:0000256" key="1">
    <source>
        <dbReference type="SAM" id="MobiDB-lite"/>
    </source>
</evidence>
<evidence type="ECO:0000313" key="2">
    <source>
        <dbReference type="EMBL" id="EQM62967.1"/>
    </source>
</evidence>
<organism evidence="2 3">
    <name type="scientific">Chlamydia ibidis 10-1398/6</name>
    <dbReference type="NCBI Taxonomy" id="1046581"/>
    <lineage>
        <taxon>Bacteria</taxon>
        <taxon>Pseudomonadati</taxon>
        <taxon>Chlamydiota</taxon>
        <taxon>Chlamydiia</taxon>
        <taxon>Chlamydiales</taxon>
        <taxon>Chlamydiaceae</taxon>
        <taxon>Chlamydia/Chlamydophila group</taxon>
        <taxon>Chlamydia</taxon>
    </lineage>
</organism>
<feature type="compositionally biased region" description="Gly residues" evidence="1">
    <location>
        <begin position="1"/>
        <end position="13"/>
    </location>
</feature>
<accession>A0ABN0N042</accession>
<sequence>MTSGVGGIGGSGGPQKLPPYGDGSNNDKKDNDGVSSVGGHRFSLPDHGNDTETGPSIRERTDRLLGENFQVRTPEEVEANRLNSSSQSSGRNLLSRMWSSVKQLFSRSQTQGPEISSPKPPAWQAGGRRLPESSAMRAYFLGRGMESCEVGEHDEEEVQALLNRQESVTTHSSEESSSVKGAHGLSHGISSRAKAARNAFLSKVRADWSKLKGKKQSSSEGVSATEESLKYMIGYYTTLIEMADNPEDRSSYEASRKSCQDKLEKLQSVSVGKSLSRLFGKIRGQGSTTPTKADGSLDVENLGSIELTTIITDSQEAEDLISRVGSETESILGQAERMKVEILEGEEPTSRAAELGQRLQSALGALKQGIVSSLRLISDVLRSGARAVVHSCQCVGEAVRRLGHQDQDGNYTFSVSYSRVRTDSTSSTSSEETSFTLDNQGSQVSSDALVEATSSFFEKHGISGSSDGEGGKTFKLPRAFVNSWSSGEPIFMFQNTEVPELTTSESGVEGSQGTESRASGKATTEKRVRFNDNVEVRHIPSNDDDQPYEDMSHPVEEEHIYDLPRSQSNLYDVPRTPWSGTKGESPYVDMSGGTVENPYEDMSGLVEESPYVDMSGRATENPYLIPDALGDNGYMTIYSVPRSLQQQITEEENIYDLPRSESNLYDVPRVPPDWTENTGGYMVARFSSSNEQVEFSTVPGYGLALRALNLSDRVDSTARSVEAIPLPERSNSAIQNTLQAGFASCQRLVDRIRSIFTSK</sequence>
<feature type="compositionally biased region" description="Low complexity" evidence="1">
    <location>
        <begin position="80"/>
        <end position="96"/>
    </location>
</feature>
<feature type="region of interest" description="Disordered" evidence="1">
    <location>
        <begin position="501"/>
        <end position="524"/>
    </location>
</feature>
<protein>
    <submittedName>
        <fullName evidence="2">Uncharacterized protein</fullName>
    </submittedName>
</protein>
<feature type="region of interest" description="Disordered" evidence="1">
    <location>
        <begin position="165"/>
        <end position="185"/>
    </location>
</feature>
<evidence type="ECO:0000313" key="3">
    <source>
        <dbReference type="Proteomes" id="UP000016064"/>
    </source>
</evidence>
<keyword evidence="3" id="KW-1185">Reference proteome</keyword>
<feature type="compositionally biased region" description="Polar residues" evidence="1">
    <location>
        <begin position="97"/>
        <end position="114"/>
    </location>
</feature>
<feature type="region of interest" description="Disordered" evidence="1">
    <location>
        <begin position="422"/>
        <end position="443"/>
    </location>
</feature>
<reference evidence="2 3" key="1">
    <citation type="submission" date="2013-07" db="EMBL/GenBank/DDBJ databases">
        <title>Isolation of a new Chlamydia species from the feral Sacred Ibis (Threskiornis aethiopicus): Chlamydia ibidis.</title>
        <authorList>
            <person name="Vorimore F."/>
            <person name="Hsia R.-C."/>
            <person name="Huot-Creasy H."/>
            <person name="Bastian S."/>
            <person name="Deruyter L."/>
            <person name="Passet A."/>
            <person name="Sachse K."/>
            <person name="Bavoil P."/>
            <person name="Myers G."/>
            <person name="Laroucau K."/>
        </authorList>
    </citation>
    <scope>NUCLEOTIDE SEQUENCE [LARGE SCALE GENOMIC DNA]</scope>
    <source>
        <strain evidence="2 3">10-1398/6</strain>
    </source>
</reference>
<dbReference type="EMBL" id="APJW01000001">
    <property type="protein sequence ID" value="EQM62967.1"/>
    <property type="molecule type" value="Genomic_DNA"/>
</dbReference>
<dbReference type="Proteomes" id="UP000016064">
    <property type="component" value="Unassembled WGS sequence"/>
</dbReference>
<dbReference type="RefSeq" id="WP_020370994.1">
    <property type="nucleotide sequence ID" value="NZ_APJW01000001.1"/>
</dbReference>
<proteinExistence type="predicted"/>
<comment type="caution">
    <text evidence="2">The sequence shown here is derived from an EMBL/GenBank/DDBJ whole genome shotgun (WGS) entry which is preliminary data.</text>
</comment>
<gene>
    <name evidence="2" type="ORF">H359_0354</name>
</gene>
<feature type="compositionally biased region" description="Low complexity" evidence="1">
    <location>
        <begin position="166"/>
        <end position="179"/>
    </location>
</feature>
<name>A0ABN0N042_9CHLA</name>
<feature type="region of interest" description="Disordered" evidence="1">
    <location>
        <begin position="1"/>
        <end position="130"/>
    </location>
</feature>
<feature type="compositionally biased region" description="Polar residues" evidence="1">
    <location>
        <begin position="501"/>
        <end position="517"/>
    </location>
</feature>
<feature type="compositionally biased region" description="Low complexity" evidence="1">
    <location>
        <begin position="422"/>
        <end position="434"/>
    </location>
</feature>
<feature type="region of interest" description="Disordered" evidence="1">
    <location>
        <begin position="575"/>
        <end position="594"/>
    </location>
</feature>